<evidence type="ECO:0000313" key="1">
    <source>
        <dbReference type="EMBL" id="ENV82817.1"/>
    </source>
</evidence>
<protein>
    <submittedName>
        <fullName evidence="1">Uncharacterized protein</fullName>
    </submittedName>
</protein>
<keyword evidence="2" id="KW-1185">Reference proteome</keyword>
<name>N9CAG2_9GAMM</name>
<gene>
    <name evidence="1" type="ORF">F941_01583</name>
</gene>
<organism evidence="1 2">
    <name type="scientific">Acinetobacter bouvetii DSM 14964 = CIP 107468</name>
    <dbReference type="NCBI Taxonomy" id="1120925"/>
    <lineage>
        <taxon>Bacteria</taxon>
        <taxon>Pseudomonadati</taxon>
        <taxon>Pseudomonadota</taxon>
        <taxon>Gammaproteobacteria</taxon>
        <taxon>Moraxellales</taxon>
        <taxon>Moraxellaceae</taxon>
        <taxon>Acinetobacter</taxon>
    </lineage>
</organism>
<evidence type="ECO:0000313" key="2">
    <source>
        <dbReference type="Proteomes" id="UP000018460"/>
    </source>
</evidence>
<accession>N9CAG2</accession>
<comment type="caution">
    <text evidence="1">The sequence shown here is derived from an EMBL/GenBank/DDBJ whole genome shotgun (WGS) entry which is preliminary data.</text>
</comment>
<dbReference type="PATRIC" id="fig|1120925.3.peg.1673"/>
<proteinExistence type="predicted"/>
<dbReference type="AlphaFoldDB" id="N9CAG2"/>
<sequence>MIYSRSLKKPDRENGLAFLFHAGFRKYCCNGAEWPPVLYAVSIKYSVKPDKSYQMR</sequence>
<dbReference type="EMBL" id="APQD01000012">
    <property type="protein sequence ID" value="ENV82817.1"/>
    <property type="molecule type" value="Genomic_DNA"/>
</dbReference>
<dbReference type="Proteomes" id="UP000018460">
    <property type="component" value="Unassembled WGS sequence"/>
</dbReference>
<reference evidence="1 2" key="1">
    <citation type="submission" date="2013-02" db="EMBL/GenBank/DDBJ databases">
        <title>The Genome Sequence of Acinetobacter bouvetii CIP 107468.</title>
        <authorList>
            <consortium name="The Broad Institute Genome Sequencing Platform"/>
            <consortium name="The Broad Institute Genome Sequencing Center for Infectious Disease"/>
            <person name="Cerqueira G."/>
            <person name="Feldgarden M."/>
            <person name="Courvalin P."/>
            <person name="Perichon B."/>
            <person name="Grillot-Courvalin C."/>
            <person name="Clermont D."/>
            <person name="Rocha E."/>
            <person name="Yoon E.-J."/>
            <person name="Nemec A."/>
            <person name="Walker B."/>
            <person name="Young S.K."/>
            <person name="Zeng Q."/>
            <person name="Gargeya S."/>
            <person name="Fitzgerald M."/>
            <person name="Haas B."/>
            <person name="Abouelleil A."/>
            <person name="Alvarado L."/>
            <person name="Arachchi H.M."/>
            <person name="Berlin A.M."/>
            <person name="Chapman S.B."/>
            <person name="Dewar J."/>
            <person name="Goldberg J."/>
            <person name="Griggs A."/>
            <person name="Gujja S."/>
            <person name="Hansen M."/>
            <person name="Howarth C."/>
            <person name="Imamovic A."/>
            <person name="Larimer J."/>
            <person name="McCowan C."/>
            <person name="Murphy C."/>
            <person name="Neiman D."/>
            <person name="Pearson M."/>
            <person name="Priest M."/>
            <person name="Roberts A."/>
            <person name="Saif S."/>
            <person name="Shea T."/>
            <person name="Sisk P."/>
            <person name="Sykes S."/>
            <person name="Wortman J."/>
            <person name="Nusbaum C."/>
            <person name="Birren B."/>
        </authorList>
    </citation>
    <scope>NUCLEOTIDE SEQUENCE [LARGE SCALE GENOMIC DNA]</scope>
    <source>
        <strain evidence="1 2">CIP 107468</strain>
    </source>
</reference>